<evidence type="ECO:0000259" key="2">
    <source>
        <dbReference type="PROSITE" id="PS51708"/>
    </source>
</evidence>
<evidence type="ECO:0008006" key="5">
    <source>
        <dbReference type="Google" id="ProtNLM"/>
    </source>
</evidence>
<dbReference type="InterPro" id="IPR033469">
    <property type="entry name" value="CYTH-like_dom_sf"/>
</dbReference>
<gene>
    <name evidence="3" type="ORF">AYR66_05070</name>
</gene>
<accession>A0A254T9U4</accession>
<dbReference type="SUPFAM" id="SSF55154">
    <property type="entry name" value="CYTH-like phosphatases"/>
    <property type="match status" value="1"/>
</dbReference>
<evidence type="ECO:0000313" key="3">
    <source>
        <dbReference type="EMBL" id="OWW18947.1"/>
    </source>
</evidence>
<dbReference type="InterPro" id="IPR007899">
    <property type="entry name" value="CHAD_dom"/>
</dbReference>
<feature type="domain" description="CYTH" evidence="1">
    <location>
        <begin position="1"/>
        <end position="206"/>
    </location>
</feature>
<dbReference type="Gene3D" id="2.40.320.10">
    <property type="entry name" value="Hypothetical Protein Pfu-838710-001"/>
    <property type="match status" value="1"/>
</dbReference>
<proteinExistence type="predicted"/>
<dbReference type="AlphaFoldDB" id="A0A254T9U4"/>
<comment type="caution">
    <text evidence="3">The sequence shown here is derived from an EMBL/GenBank/DDBJ whole genome shotgun (WGS) entry which is preliminary data.</text>
</comment>
<dbReference type="GO" id="GO:0050355">
    <property type="term" value="F:inorganic triphosphate phosphatase activity"/>
    <property type="evidence" value="ECO:0007669"/>
    <property type="project" value="InterPro"/>
</dbReference>
<protein>
    <recommendedName>
        <fullName evidence="5">Adenylate cyclase</fullName>
    </recommendedName>
</protein>
<evidence type="ECO:0000313" key="4">
    <source>
        <dbReference type="Proteomes" id="UP000197535"/>
    </source>
</evidence>
<keyword evidence="4" id="KW-1185">Reference proteome</keyword>
<dbReference type="Pfam" id="PF01928">
    <property type="entry name" value="CYTH"/>
    <property type="match status" value="1"/>
</dbReference>
<evidence type="ECO:0000259" key="1">
    <source>
        <dbReference type="PROSITE" id="PS51707"/>
    </source>
</evidence>
<dbReference type="CDD" id="cd07756">
    <property type="entry name" value="CYTH-like_Pase_CHAD"/>
    <property type="match status" value="1"/>
</dbReference>
<dbReference type="PANTHER" id="PTHR39569:SF1">
    <property type="entry name" value="INORGANIC TRIPHOSPHATASE"/>
    <property type="match status" value="1"/>
</dbReference>
<dbReference type="PANTHER" id="PTHR39569">
    <property type="entry name" value="INORGANIC TRIPHOSPHATASE"/>
    <property type="match status" value="1"/>
</dbReference>
<sequence>MEIELKLELDPADSHKLRRHPLIAKLAAGRAQRETQTSIYFDTPDYFLLTHNAGVRVRQTGHRWVQTLKAGGGVTGGLHVRNEWETPVSGPALELRKLAALAEPGSLLHQPATMQRLAALQPVFTVTVQRTTWNLRDGENLIELVLDEGSIRREGTTLPVNEIELELKAGEPGSLYLLALRLLNHVPLRLSNASKAQRGYALCGQVKSGPYRASPLSYGPAPNIETGLREIVLNCLAHIQANEAGVLEGNDAECLHQMRVGVRRLRSALQLFQALAPCPDELRDEIRWLGGKLGAARDWDVLVSTTLGRIGDAGAEYLPAISEVAAAVAREKRAEAGAALRSPRYSCAMMRMFAWATDAQWREGMLPAEAGMLDTPLEAFAQAAIGHSRKQVLKRGKNIRKASAPKLHELRIAAKRNRYAVEFFSSLYRPRRLRRYLDALVALQDELGRRNDLATGCSLLGQLEIWKPEIAAAAGFVRGCLEAEASGRRRKLRNAWKRFCAAGLPRLSSD</sequence>
<dbReference type="GO" id="GO:0046872">
    <property type="term" value="F:metal ion binding"/>
    <property type="evidence" value="ECO:0007669"/>
    <property type="project" value="TreeGrafter"/>
</dbReference>
<dbReference type="PROSITE" id="PS51707">
    <property type="entry name" value="CYTH"/>
    <property type="match status" value="1"/>
</dbReference>
<dbReference type="Proteomes" id="UP000197535">
    <property type="component" value="Unassembled WGS sequence"/>
</dbReference>
<dbReference type="InterPro" id="IPR039013">
    <property type="entry name" value="YgiF"/>
</dbReference>
<dbReference type="PROSITE" id="PS51708">
    <property type="entry name" value="CHAD"/>
    <property type="match status" value="1"/>
</dbReference>
<dbReference type="SMART" id="SM00880">
    <property type="entry name" value="CHAD"/>
    <property type="match status" value="1"/>
</dbReference>
<dbReference type="Gene3D" id="1.40.20.10">
    <property type="entry name" value="CHAD domain"/>
    <property type="match status" value="1"/>
</dbReference>
<dbReference type="SMART" id="SM01118">
    <property type="entry name" value="CYTH"/>
    <property type="match status" value="1"/>
</dbReference>
<name>A0A254T9U4_9BURK</name>
<dbReference type="InterPro" id="IPR038186">
    <property type="entry name" value="CHAD_dom_sf"/>
</dbReference>
<dbReference type="Pfam" id="PF05235">
    <property type="entry name" value="CHAD"/>
    <property type="match status" value="1"/>
</dbReference>
<feature type="domain" description="CHAD" evidence="2">
    <location>
        <begin position="221"/>
        <end position="510"/>
    </location>
</feature>
<organism evidence="3 4">
    <name type="scientific">Noviherbaspirillum denitrificans</name>
    <dbReference type="NCBI Taxonomy" id="1968433"/>
    <lineage>
        <taxon>Bacteria</taxon>
        <taxon>Pseudomonadati</taxon>
        <taxon>Pseudomonadota</taxon>
        <taxon>Betaproteobacteria</taxon>
        <taxon>Burkholderiales</taxon>
        <taxon>Oxalobacteraceae</taxon>
        <taxon>Noviherbaspirillum</taxon>
    </lineage>
</organism>
<dbReference type="OrthoDB" id="3034217at2"/>
<reference evidence="3 4" key="1">
    <citation type="submission" date="2016-02" db="EMBL/GenBank/DDBJ databases">
        <authorList>
            <person name="Wen L."/>
            <person name="He K."/>
            <person name="Yang H."/>
        </authorList>
    </citation>
    <scope>NUCLEOTIDE SEQUENCE [LARGE SCALE GENOMIC DNA]</scope>
    <source>
        <strain evidence="3 4">TSA40</strain>
    </source>
</reference>
<dbReference type="RefSeq" id="WP_088705872.1">
    <property type="nucleotide sequence ID" value="NZ_LSTO01000001.1"/>
</dbReference>
<dbReference type="EMBL" id="LSTO01000001">
    <property type="protein sequence ID" value="OWW18947.1"/>
    <property type="molecule type" value="Genomic_DNA"/>
</dbReference>
<dbReference type="InterPro" id="IPR023577">
    <property type="entry name" value="CYTH_domain"/>
</dbReference>